<comment type="caution">
    <text evidence="2">The sequence shown here is derived from an EMBL/GenBank/DDBJ whole genome shotgun (WGS) entry which is preliminary data.</text>
</comment>
<accession>A0AAD9UKA6</accession>
<feature type="compositionally biased region" description="Polar residues" evidence="1">
    <location>
        <begin position="78"/>
        <end position="95"/>
    </location>
</feature>
<evidence type="ECO:0000256" key="1">
    <source>
        <dbReference type="SAM" id="MobiDB-lite"/>
    </source>
</evidence>
<organism evidence="2 3">
    <name type="scientific">Ridgeia piscesae</name>
    <name type="common">Tubeworm</name>
    <dbReference type="NCBI Taxonomy" id="27915"/>
    <lineage>
        <taxon>Eukaryota</taxon>
        <taxon>Metazoa</taxon>
        <taxon>Spiralia</taxon>
        <taxon>Lophotrochozoa</taxon>
        <taxon>Annelida</taxon>
        <taxon>Polychaeta</taxon>
        <taxon>Sedentaria</taxon>
        <taxon>Canalipalpata</taxon>
        <taxon>Sabellida</taxon>
        <taxon>Siboglinidae</taxon>
        <taxon>Ridgeia</taxon>
    </lineage>
</organism>
<keyword evidence="3" id="KW-1185">Reference proteome</keyword>
<dbReference type="EMBL" id="JAODUO010000029">
    <property type="protein sequence ID" value="KAK2192491.1"/>
    <property type="molecule type" value="Genomic_DNA"/>
</dbReference>
<evidence type="ECO:0000313" key="2">
    <source>
        <dbReference type="EMBL" id="KAK2192491.1"/>
    </source>
</evidence>
<protein>
    <submittedName>
        <fullName evidence="2">Uncharacterized protein</fullName>
    </submittedName>
</protein>
<dbReference type="Proteomes" id="UP001209878">
    <property type="component" value="Unassembled WGS sequence"/>
</dbReference>
<proteinExistence type="predicted"/>
<dbReference type="AlphaFoldDB" id="A0AAD9UKA6"/>
<name>A0AAD9UKA6_RIDPI</name>
<evidence type="ECO:0000313" key="3">
    <source>
        <dbReference type="Proteomes" id="UP001209878"/>
    </source>
</evidence>
<sequence length="127" mass="13921">MWISPRYQCLRTRETNQSATGVIHLRLVGRGHNCRRDAIVDKPSSSVAEISARARRRTCARVHVQPRVSGIRPRVSPRSMSCRLSASGNGSNNYGIAATTKQRLNAEIDRKSVVVADKGPVVARSGN</sequence>
<reference evidence="2" key="1">
    <citation type="journal article" date="2023" name="Mol. Biol. Evol.">
        <title>Third-Generation Sequencing Reveals the Adaptive Role of the Epigenome in Three Deep-Sea Polychaetes.</title>
        <authorList>
            <person name="Perez M."/>
            <person name="Aroh O."/>
            <person name="Sun Y."/>
            <person name="Lan Y."/>
            <person name="Juniper S.K."/>
            <person name="Young C.R."/>
            <person name="Angers B."/>
            <person name="Qian P.Y."/>
        </authorList>
    </citation>
    <scope>NUCLEOTIDE SEQUENCE</scope>
    <source>
        <strain evidence="2">R07B-5</strain>
    </source>
</reference>
<gene>
    <name evidence="2" type="ORF">NP493_29g04053</name>
</gene>
<feature type="region of interest" description="Disordered" evidence="1">
    <location>
        <begin position="70"/>
        <end position="95"/>
    </location>
</feature>